<dbReference type="PANTHER" id="PTHR43047">
    <property type="entry name" value="TWO-COMPONENT HISTIDINE PROTEIN KINASE"/>
    <property type="match status" value="1"/>
</dbReference>
<dbReference type="PROSITE" id="PS50109">
    <property type="entry name" value="HIS_KIN"/>
    <property type="match status" value="1"/>
</dbReference>
<dbReference type="InterPro" id="IPR001610">
    <property type="entry name" value="PAC"/>
</dbReference>
<dbReference type="SUPFAM" id="SSF55874">
    <property type="entry name" value="ATPase domain of HSP90 chaperone/DNA topoisomerase II/histidine kinase"/>
    <property type="match status" value="1"/>
</dbReference>
<evidence type="ECO:0000256" key="5">
    <source>
        <dbReference type="ARBA" id="ARBA00022679"/>
    </source>
</evidence>
<comment type="subcellular location">
    <subcellularLocation>
        <location evidence="2">Cell inner membrane</location>
        <topology evidence="2">Multi-pass membrane protein</topology>
    </subcellularLocation>
</comment>
<feature type="region of interest" description="Disordered" evidence="8">
    <location>
        <begin position="1"/>
        <end position="28"/>
    </location>
</feature>
<dbReference type="InterPro" id="IPR003661">
    <property type="entry name" value="HisK_dim/P_dom"/>
</dbReference>
<keyword evidence="6" id="KW-0418">Kinase</keyword>
<dbReference type="GO" id="GO:0000155">
    <property type="term" value="F:phosphorelay sensor kinase activity"/>
    <property type="evidence" value="ECO:0007669"/>
    <property type="project" value="InterPro"/>
</dbReference>
<dbReference type="SUPFAM" id="SSF47384">
    <property type="entry name" value="Homodimeric domain of signal transducing histidine kinase"/>
    <property type="match status" value="1"/>
</dbReference>
<dbReference type="InterPro" id="IPR035965">
    <property type="entry name" value="PAS-like_dom_sf"/>
</dbReference>
<evidence type="ECO:0000259" key="9">
    <source>
        <dbReference type="PROSITE" id="PS50109"/>
    </source>
</evidence>
<dbReference type="SMART" id="SM00387">
    <property type="entry name" value="HATPase_c"/>
    <property type="match status" value="1"/>
</dbReference>
<evidence type="ECO:0000256" key="1">
    <source>
        <dbReference type="ARBA" id="ARBA00000085"/>
    </source>
</evidence>
<dbReference type="PRINTS" id="PR00344">
    <property type="entry name" value="BCTRLSENSOR"/>
</dbReference>
<dbReference type="InterPro" id="IPR036890">
    <property type="entry name" value="HATPase_C_sf"/>
</dbReference>
<evidence type="ECO:0000256" key="4">
    <source>
        <dbReference type="ARBA" id="ARBA00022553"/>
    </source>
</evidence>
<evidence type="ECO:0000256" key="7">
    <source>
        <dbReference type="PROSITE-ProRule" id="PRU00169"/>
    </source>
</evidence>
<sequence length="793" mass="85990">MDDPARSHAPPPGPPGPAAATGSADAAAAGQRVRELEHEIEALQQSHGQLLNLLDATAIATVFLDRELRVVRYTPAACALFRFIPGDLGRPLSDLATPLRYAGLMDDAGRVLRHLTAVEREVEAGPGTWYLARVLPHRTGDGQVAGVVLTFVDISELRLAQRALRESEARFGAIVNQASVGVLQTDEAGRIFFVNRHYARMLGYEEGELVGSLLMDLIHPDDRAASMERTERLLRDRQPFQIEKRCLRKDGSVLWMHNSVGLLEALGDAAPSLVVVSTDIGERRRAEDALRASEERLRLIVENAVEYAIFSTDLQGRITGWNTGAERLLGYSEPEVAGRFADLVFTEEDRASGAPRLELQAALREGHAMDDRWHVRKDGSRFWASGALMPMRGPDGLVGFVKILRDQSQQRAAQQALEAANRSKDRFLAVLSHELRNPLASIHAAGTALAEADLPTQERSRAIDIVRRQTQTMKVLLDDLLDVSSLRLGRMNLRKRWVPVRVLVEAALEATRHGLDEAAHALAVSVPEPDLQLFVDPVRMSQVLSNLLTNAVKYTPDGGRIALDVAQQGSDIVFGVSDNGIGMEAGVVESMFEMFARRPSELRPGAGGLGIGLALVRSIVELHGGRVSGESTGPGKGSRFIVAVPIDGLPGEVRPDPQPPASPADDAAAARLPRVLLVDDNADAVWPIARLLGLRGFEAQVALSGREALTQVVHAPPDVLVLDIGMPSPDGYEVARAVKAMPDAQDVRLIAATGWGQPDDVERTRRAGFDAHLVKPLDLDELVTALRRLCAGT</sequence>
<evidence type="ECO:0000313" key="14">
    <source>
        <dbReference type="Proteomes" id="UP000255265"/>
    </source>
</evidence>
<dbReference type="AlphaFoldDB" id="A0A370FC12"/>
<dbReference type="Gene3D" id="1.10.287.130">
    <property type="match status" value="1"/>
</dbReference>
<dbReference type="GO" id="GO:0005886">
    <property type="term" value="C:plasma membrane"/>
    <property type="evidence" value="ECO:0007669"/>
    <property type="project" value="UniProtKB-SubCell"/>
</dbReference>
<dbReference type="EMBL" id="QQAV01000008">
    <property type="protein sequence ID" value="RDI21997.1"/>
    <property type="molecule type" value="Genomic_DNA"/>
</dbReference>
<feature type="domain" description="PAC" evidence="12">
    <location>
        <begin position="116"/>
        <end position="166"/>
    </location>
</feature>
<feature type="domain" description="Response regulatory" evidence="10">
    <location>
        <begin position="674"/>
        <end position="790"/>
    </location>
</feature>
<evidence type="ECO:0000313" key="13">
    <source>
        <dbReference type="EMBL" id="RDI21997.1"/>
    </source>
</evidence>
<dbReference type="CDD" id="cd17580">
    <property type="entry name" value="REC_2_DhkD-like"/>
    <property type="match status" value="1"/>
</dbReference>
<dbReference type="InterPro" id="IPR000700">
    <property type="entry name" value="PAS-assoc_C"/>
</dbReference>
<dbReference type="CDD" id="cd00082">
    <property type="entry name" value="HisKA"/>
    <property type="match status" value="1"/>
</dbReference>
<dbReference type="SUPFAM" id="SSF55785">
    <property type="entry name" value="PYP-like sensor domain (PAS domain)"/>
    <property type="match status" value="3"/>
</dbReference>
<dbReference type="SMART" id="SM00448">
    <property type="entry name" value="REC"/>
    <property type="match status" value="1"/>
</dbReference>
<dbReference type="Pfam" id="PF00512">
    <property type="entry name" value="HisKA"/>
    <property type="match status" value="1"/>
</dbReference>
<feature type="domain" description="PAS" evidence="11">
    <location>
        <begin position="167"/>
        <end position="237"/>
    </location>
</feature>
<feature type="domain" description="Histidine kinase" evidence="9">
    <location>
        <begin position="430"/>
        <end position="648"/>
    </location>
</feature>
<reference evidence="13 14" key="1">
    <citation type="submission" date="2018-07" db="EMBL/GenBank/DDBJ databases">
        <title>Genomic Encyclopedia of Type Strains, Phase IV (KMG-IV): sequencing the most valuable type-strain genomes for metagenomic binning, comparative biology and taxonomic classification.</title>
        <authorList>
            <person name="Goeker M."/>
        </authorList>
    </citation>
    <scope>NUCLEOTIDE SEQUENCE [LARGE SCALE GENOMIC DNA]</scope>
    <source>
        <strain evidence="13 14">DSM 21352</strain>
    </source>
</reference>
<keyword evidence="4 7" id="KW-0597">Phosphoprotein</keyword>
<evidence type="ECO:0000256" key="8">
    <source>
        <dbReference type="SAM" id="MobiDB-lite"/>
    </source>
</evidence>
<evidence type="ECO:0000259" key="11">
    <source>
        <dbReference type="PROSITE" id="PS50112"/>
    </source>
</evidence>
<dbReference type="InterPro" id="IPR036097">
    <property type="entry name" value="HisK_dim/P_sf"/>
</dbReference>
<dbReference type="GO" id="GO:0006355">
    <property type="term" value="P:regulation of DNA-templated transcription"/>
    <property type="evidence" value="ECO:0007669"/>
    <property type="project" value="InterPro"/>
</dbReference>
<feature type="domain" description="PAC" evidence="12">
    <location>
        <begin position="367"/>
        <end position="419"/>
    </location>
</feature>
<dbReference type="FunFam" id="3.30.565.10:FF:000006">
    <property type="entry name" value="Sensor histidine kinase WalK"/>
    <property type="match status" value="1"/>
</dbReference>
<evidence type="ECO:0000256" key="6">
    <source>
        <dbReference type="ARBA" id="ARBA00022777"/>
    </source>
</evidence>
<dbReference type="InterPro" id="IPR011006">
    <property type="entry name" value="CheY-like_superfamily"/>
</dbReference>
<dbReference type="Gene3D" id="3.40.50.2300">
    <property type="match status" value="1"/>
</dbReference>
<dbReference type="PROSITE" id="PS50110">
    <property type="entry name" value="RESPONSE_REGULATORY"/>
    <property type="match status" value="1"/>
</dbReference>
<evidence type="ECO:0000256" key="3">
    <source>
        <dbReference type="ARBA" id="ARBA00012438"/>
    </source>
</evidence>
<keyword evidence="5" id="KW-0808">Transferase</keyword>
<dbReference type="SMART" id="SM00388">
    <property type="entry name" value="HisKA"/>
    <property type="match status" value="1"/>
</dbReference>
<proteinExistence type="predicted"/>
<dbReference type="CDD" id="cd00075">
    <property type="entry name" value="HATPase"/>
    <property type="match status" value="1"/>
</dbReference>
<dbReference type="SMART" id="SM00091">
    <property type="entry name" value="PAS"/>
    <property type="match status" value="3"/>
</dbReference>
<dbReference type="Pfam" id="PF13596">
    <property type="entry name" value="PAS_10"/>
    <property type="match status" value="1"/>
</dbReference>
<protein>
    <recommendedName>
        <fullName evidence="3">histidine kinase</fullName>
        <ecNumber evidence="3">2.7.13.3</ecNumber>
    </recommendedName>
</protein>
<dbReference type="RefSeq" id="WP_114803906.1">
    <property type="nucleotide sequence ID" value="NZ_QQAV01000008.1"/>
</dbReference>
<dbReference type="NCBIfam" id="TIGR00229">
    <property type="entry name" value="sensory_box"/>
    <property type="match status" value="2"/>
</dbReference>
<feature type="modified residue" description="4-aspartylphosphate" evidence="7">
    <location>
        <position position="723"/>
    </location>
</feature>
<feature type="compositionally biased region" description="Low complexity" evidence="8">
    <location>
        <begin position="18"/>
        <end position="28"/>
    </location>
</feature>
<keyword evidence="14" id="KW-1185">Reference proteome</keyword>
<gene>
    <name evidence="13" type="ORF">DFR41_108121</name>
</gene>
<dbReference type="Pfam" id="PF00989">
    <property type="entry name" value="PAS"/>
    <property type="match status" value="2"/>
</dbReference>
<dbReference type="InterPro" id="IPR005467">
    <property type="entry name" value="His_kinase_dom"/>
</dbReference>
<dbReference type="InterPro" id="IPR000014">
    <property type="entry name" value="PAS"/>
</dbReference>
<dbReference type="PROSITE" id="PS50112">
    <property type="entry name" value="PAS"/>
    <property type="match status" value="2"/>
</dbReference>
<name>A0A370FC12_9BURK</name>
<comment type="catalytic activity">
    <reaction evidence="1">
        <text>ATP + protein L-histidine = ADP + protein N-phospho-L-histidine.</text>
        <dbReference type="EC" id="2.7.13.3"/>
    </reaction>
</comment>
<dbReference type="EC" id="2.7.13.3" evidence="3"/>
<organism evidence="13 14">
    <name type="scientific">Pseudacidovorax intermedius</name>
    <dbReference type="NCBI Taxonomy" id="433924"/>
    <lineage>
        <taxon>Bacteria</taxon>
        <taxon>Pseudomonadati</taxon>
        <taxon>Pseudomonadota</taxon>
        <taxon>Betaproteobacteria</taxon>
        <taxon>Burkholderiales</taxon>
        <taxon>Comamonadaceae</taxon>
        <taxon>Pseudacidovorax</taxon>
    </lineage>
</organism>
<evidence type="ECO:0000259" key="12">
    <source>
        <dbReference type="PROSITE" id="PS50113"/>
    </source>
</evidence>
<dbReference type="SUPFAM" id="SSF52172">
    <property type="entry name" value="CheY-like"/>
    <property type="match status" value="1"/>
</dbReference>
<dbReference type="CDD" id="cd00130">
    <property type="entry name" value="PAS"/>
    <property type="match status" value="2"/>
</dbReference>
<dbReference type="Gene3D" id="3.30.450.20">
    <property type="entry name" value="PAS domain"/>
    <property type="match status" value="3"/>
</dbReference>
<feature type="domain" description="PAS" evidence="11">
    <location>
        <begin position="293"/>
        <end position="366"/>
    </location>
</feature>
<dbReference type="InterPro" id="IPR004358">
    <property type="entry name" value="Sig_transdc_His_kin-like_C"/>
</dbReference>
<dbReference type="Pfam" id="PF00072">
    <property type="entry name" value="Response_reg"/>
    <property type="match status" value="1"/>
</dbReference>
<dbReference type="InterPro" id="IPR013767">
    <property type="entry name" value="PAS_fold"/>
</dbReference>
<dbReference type="InterPro" id="IPR003594">
    <property type="entry name" value="HATPase_dom"/>
</dbReference>
<dbReference type="SMART" id="SM00086">
    <property type="entry name" value="PAC"/>
    <property type="match status" value="3"/>
</dbReference>
<accession>A0A370FC12</accession>
<feature type="domain" description="PAC" evidence="12">
    <location>
        <begin position="240"/>
        <end position="292"/>
    </location>
</feature>
<dbReference type="InterPro" id="IPR001789">
    <property type="entry name" value="Sig_transdc_resp-reg_receiver"/>
</dbReference>
<dbReference type="OrthoDB" id="8552871at2"/>
<dbReference type="PANTHER" id="PTHR43047:SF64">
    <property type="entry name" value="HISTIDINE KINASE CONTAINING CHEY-HOMOLOGOUS RECEIVER DOMAIN AND PAS DOMAIN-RELATED"/>
    <property type="match status" value="1"/>
</dbReference>
<dbReference type="Gene3D" id="3.30.565.10">
    <property type="entry name" value="Histidine kinase-like ATPase, C-terminal domain"/>
    <property type="match status" value="1"/>
</dbReference>
<comment type="caution">
    <text evidence="13">The sequence shown here is derived from an EMBL/GenBank/DDBJ whole genome shotgun (WGS) entry which is preliminary data.</text>
</comment>
<dbReference type="Proteomes" id="UP000255265">
    <property type="component" value="Unassembled WGS sequence"/>
</dbReference>
<evidence type="ECO:0000256" key="2">
    <source>
        <dbReference type="ARBA" id="ARBA00004429"/>
    </source>
</evidence>
<dbReference type="Pfam" id="PF02518">
    <property type="entry name" value="HATPase_c"/>
    <property type="match status" value="1"/>
</dbReference>
<evidence type="ECO:0000259" key="10">
    <source>
        <dbReference type="PROSITE" id="PS50110"/>
    </source>
</evidence>
<dbReference type="PROSITE" id="PS50113">
    <property type="entry name" value="PAC"/>
    <property type="match status" value="3"/>
</dbReference>